<proteinExistence type="predicted"/>
<comment type="caution">
    <text evidence="3">The sequence shown here is derived from an EMBL/GenBank/DDBJ whole genome shotgun (WGS) entry which is preliminary data.</text>
</comment>
<protein>
    <recommendedName>
        <fullName evidence="2">TauD/TfdA-like domain-containing protein</fullName>
    </recommendedName>
</protein>
<dbReference type="OrthoDB" id="408743at2759"/>
<dbReference type="Gene3D" id="3.60.130.10">
    <property type="entry name" value="Clavaminate synthase-like"/>
    <property type="match status" value="1"/>
</dbReference>
<evidence type="ECO:0000313" key="4">
    <source>
        <dbReference type="Proteomes" id="UP000622797"/>
    </source>
</evidence>
<reference evidence="3" key="1">
    <citation type="journal article" date="2020" name="BMC Genomics">
        <title>Correction to: Identification and distribution of gene clusters required for synthesis of sphingolipid metabolism inhibitors in diverse species of the filamentous fungus Fusarium.</title>
        <authorList>
            <person name="Kim H.S."/>
            <person name="Lohmar J.M."/>
            <person name="Busman M."/>
            <person name="Brown D.W."/>
            <person name="Naumann T.A."/>
            <person name="Divon H.H."/>
            <person name="Lysoe E."/>
            <person name="Uhlig S."/>
            <person name="Proctor R.H."/>
        </authorList>
    </citation>
    <scope>NUCLEOTIDE SEQUENCE</scope>
    <source>
        <strain evidence="3">NRRL 20472</strain>
    </source>
</reference>
<evidence type="ECO:0000256" key="1">
    <source>
        <dbReference type="ARBA" id="ARBA00023002"/>
    </source>
</evidence>
<dbReference type="GO" id="GO:0016491">
    <property type="term" value="F:oxidoreductase activity"/>
    <property type="evidence" value="ECO:0007669"/>
    <property type="project" value="UniProtKB-KW"/>
</dbReference>
<evidence type="ECO:0000259" key="2">
    <source>
        <dbReference type="Pfam" id="PF02668"/>
    </source>
</evidence>
<dbReference type="InterPro" id="IPR042098">
    <property type="entry name" value="TauD-like_sf"/>
</dbReference>
<dbReference type="PANTHER" id="PTHR10696:SF21">
    <property type="entry name" value="TAUD_TFDA-LIKE DOMAIN-CONTAINING PROTEIN"/>
    <property type="match status" value="1"/>
</dbReference>
<dbReference type="Pfam" id="PF02668">
    <property type="entry name" value="TauD"/>
    <property type="match status" value="1"/>
</dbReference>
<gene>
    <name evidence="3" type="ORF">FSARC_13239</name>
</gene>
<reference evidence="3" key="2">
    <citation type="submission" date="2020-05" db="EMBL/GenBank/DDBJ databases">
        <authorList>
            <person name="Kim H.-S."/>
            <person name="Proctor R.H."/>
            <person name="Brown D.W."/>
        </authorList>
    </citation>
    <scope>NUCLEOTIDE SEQUENCE</scope>
    <source>
        <strain evidence="3">NRRL 20472</strain>
    </source>
</reference>
<organism evidence="3 4">
    <name type="scientific">Fusarium sarcochroum</name>
    <dbReference type="NCBI Taxonomy" id="1208366"/>
    <lineage>
        <taxon>Eukaryota</taxon>
        <taxon>Fungi</taxon>
        <taxon>Dikarya</taxon>
        <taxon>Ascomycota</taxon>
        <taxon>Pezizomycotina</taxon>
        <taxon>Sordariomycetes</taxon>
        <taxon>Hypocreomycetidae</taxon>
        <taxon>Hypocreales</taxon>
        <taxon>Nectriaceae</taxon>
        <taxon>Fusarium</taxon>
        <taxon>Fusarium lateritium species complex</taxon>
    </lineage>
</organism>
<accession>A0A8H4T2Y5</accession>
<sequence>MADNINFVPFDIPGARTYYDNAFPYGLKVQVRGETGHAPPPVDASAAALRQFAESGELQKTLNRYGAVLFRGFGHPSAQSFSDLIIAAEEGRGYHPFEQIGLAGKRTQVAKEIWTANEGSPLTRFYQHNEYSRYTRFPSNIHFYCAKKAPKGGASPIAHSANVYEKVKAEIPELVEEIEKRGLGMKMIFKAPGKESKVNSFNWAGKFSFGQELLPEDDEATVRQKVEKQVRRLTDDFKWNEDGSLELTQHIPGLRRAPISGRPVWFNGLVGRHGITRDIGALDPPYIGRDGMTYLPCVYSDDTPIPREYLDKLIGVIDKEEILVNLEEGDLLLMDNFQASHGREPWQGDRQILVSMWEGPTSIGAY</sequence>
<dbReference type="AlphaFoldDB" id="A0A8H4T2Y5"/>
<name>A0A8H4T2Y5_9HYPO</name>
<dbReference type="SUPFAM" id="SSF51197">
    <property type="entry name" value="Clavaminate synthase-like"/>
    <property type="match status" value="1"/>
</dbReference>
<evidence type="ECO:0000313" key="3">
    <source>
        <dbReference type="EMBL" id="KAF4950321.1"/>
    </source>
</evidence>
<dbReference type="InterPro" id="IPR050411">
    <property type="entry name" value="AlphaKG_dependent_hydroxylases"/>
</dbReference>
<keyword evidence="4" id="KW-1185">Reference proteome</keyword>
<feature type="domain" description="TauD/TfdA-like" evidence="2">
    <location>
        <begin position="54"/>
        <end position="357"/>
    </location>
</feature>
<keyword evidence="1" id="KW-0560">Oxidoreductase</keyword>
<dbReference type="Proteomes" id="UP000622797">
    <property type="component" value="Unassembled WGS sequence"/>
</dbReference>
<dbReference type="PANTHER" id="PTHR10696">
    <property type="entry name" value="GAMMA-BUTYROBETAINE HYDROXYLASE-RELATED"/>
    <property type="match status" value="1"/>
</dbReference>
<dbReference type="InterPro" id="IPR003819">
    <property type="entry name" value="TauD/TfdA-like"/>
</dbReference>
<dbReference type="EMBL" id="JABEXW010000973">
    <property type="protein sequence ID" value="KAF4950321.1"/>
    <property type="molecule type" value="Genomic_DNA"/>
</dbReference>